<name>A0A849HHG4_9MICO</name>
<sequence length="318" mass="32534">MSSPTIAPHVPADGDTPPPRRRSPAAALGTGLLVGIAAGVVGLLPWLTTDRRLPLQNLWSEQRLPGEMPVSLLPLSQYYVVPVLAMMLVGAVLAGLVVRALPRSGPALGGAFVGWLVVALAASGQSAWTVAEGIERSSRGEIYLYAVLGALAASLVVCFVALPVSARGSRPAAVPWLALAAVLTGSWLGVFATGFGHRFDESSRLAATSSHWVAAALVGVTLAWCAARGGWGSLAAAWFVGLALLWVVPAAVTAVGYAGGSARSAQHAPDPIRDLASGGVRVFLRALEPSSRTLGDLAVALVVGVLGAVLARAITKRA</sequence>
<evidence type="ECO:0000313" key="4">
    <source>
        <dbReference type="Proteomes" id="UP000588586"/>
    </source>
</evidence>
<feature type="transmembrane region" description="Helical" evidence="2">
    <location>
        <begin position="78"/>
        <end position="98"/>
    </location>
</feature>
<dbReference type="EMBL" id="JABEPQ010000002">
    <property type="protein sequence ID" value="NNM46848.1"/>
    <property type="molecule type" value="Genomic_DNA"/>
</dbReference>
<comment type="caution">
    <text evidence="3">The sequence shown here is derived from an EMBL/GenBank/DDBJ whole genome shotgun (WGS) entry which is preliminary data.</text>
</comment>
<feature type="transmembrane region" description="Helical" evidence="2">
    <location>
        <begin position="176"/>
        <end position="197"/>
    </location>
</feature>
<feature type="transmembrane region" description="Helical" evidence="2">
    <location>
        <begin position="209"/>
        <end position="227"/>
    </location>
</feature>
<feature type="transmembrane region" description="Helical" evidence="2">
    <location>
        <begin position="142"/>
        <end position="164"/>
    </location>
</feature>
<feature type="transmembrane region" description="Helical" evidence="2">
    <location>
        <begin position="297"/>
        <end position="315"/>
    </location>
</feature>
<feature type="transmembrane region" description="Helical" evidence="2">
    <location>
        <begin position="25"/>
        <end position="47"/>
    </location>
</feature>
<dbReference type="RefSeq" id="WP_171243897.1">
    <property type="nucleotide sequence ID" value="NZ_JABEPQ010000002.1"/>
</dbReference>
<feature type="transmembrane region" description="Helical" evidence="2">
    <location>
        <begin position="234"/>
        <end position="258"/>
    </location>
</feature>
<gene>
    <name evidence="3" type="ORF">HJG52_12630</name>
</gene>
<evidence type="ECO:0000313" key="3">
    <source>
        <dbReference type="EMBL" id="NNM46848.1"/>
    </source>
</evidence>
<keyword evidence="2" id="KW-0812">Transmembrane</keyword>
<proteinExistence type="predicted"/>
<feature type="region of interest" description="Disordered" evidence="1">
    <location>
        <begin position="1"/>
        <end position="23"/>
    </location>
</feature>
<keyword evidence="4" id="KW-1185">Reference proteome</keyword>
<dbReference type="AlphaFoldDB" id="A0A849HHG4"/>
<accession>A0A849HHG4</accession>
<organism evidence="3 4">
    <name type="scientific">Knoellia koreensis</name>
    <dbReference type="NCBI Taxonomy" id="2730921"/>
    <lineage>
        <taxon>Bacteria</taxon>
        <taxon>Bacillati</taxon>
        <taxon>Actinomycetota</taxon>
        <taxon>Actinomycetes</taxon>
        <taxon>Micrococcales</taxon>
        <taxon>Intrasporangiaceae</taxon>
        <taxon>Knoellia</taxon>
    </lineage>
</organism>
<feature type="transmembrane region" description="Helical" evidence="2">
    <location>
        <begin position="110"/>
        <end position="130"/>
    </location>
</feature>
<evidence type="ECO:0000256" key="2">
    <source>
        <dbReference type="SAM" id="Phobius"/>
    </source>
</evidence>
<reference evidence="3 4" key="1">
    <citation type="submission" date="2020-04" db="EMBL/GenBank/DDBJ databases">
        <title>Knoellia sp. isolate from air conditioner.</title>
        <authorList>
            <person name="Chea S."/>
            <person name="Kim D.-U."/>
        </authorList>
    </citation>
    <scope>NUCLEOTIDE SEQUENCE [LARGE SCALE GENOMIC DNA]</scope>
    <source>
        <strain evidence="3 4">DB2414S</strain>
    </source>
</reference>
<keyword evidence="2" id="KW-0472">Membrane</keyword>
<keyword evidence="2" id="KW-1133">Transmembrane helix</keyword>
<evidence type="ECO:0000256" key="1">
    <source>
        <dbReference type="SAM" id="MobiDB-lite"/>
    </source>
</evidence>
<protein>
    <submittedName>
        <fullName evidence="3">Uncharacterized protein</fullName>
    </submittedName>
</protein>
<dbReference type="Proteomes" id="UP000588586">
    <property type="component" value="Unassembled WGS sequence"/>
</dbReference>